<dbReference type="NCBIfam" id="TIGR00125">
    <property type="entry name" value="cyt_tran_rel"/>
    <property type="match status" value="1"/>
</dbReference>
<gene>
    <name evidence="9" type="primary">rfaE2</name>
    <name evidence="9" type="ORF">B9J77_04000</name>
</gene>
<dbReference type="GO" id="GO:0005975">
    <property type="term" value="P:carbohydrate metabolic process"/>
    <property type="evidence" value="ECO:0007669"/>
    <property type="project" value="InterPro"/>
</dbReference>
<dbReference type="EC" id="2.7.7.70" evidence="1"/>
<dbReference type="PANTHER" id="PTHR43793">
    <property type="entry name" value="FAD SYNTHASE"/>
    <property type="match status" value="1"/>
</dbReference>
<evidence type="ECO:0000256" key="3">
    <source>
        <dbReference type="ARBA" id="ARBA00022695"/>
    </source>
</evidence>
<evidence type="ECO:0000313" key="10">
    <source>
        <dbReference type="Proteomes" id="UP000266287"/>
    </source>
</evidence>
<dbReference type="InterPro" id="IPR014729">
    <property type="entry name" value="Rossmann-like_a/b/a_fold"/>
</dbReference>
<sequence length="162" mass="18122">MGRVVARGELAGIIKYEKKVGKKVVFTNGCFDLIHIGHIRYLREARGKGDILIVAVNSDSSTRKLKGNSRPVVPQEERAEILSSFYFVDYVIIFPEDTTEELINLLQPHILVKGGDYKSKEIAERKAMKKVGGEVIIASEVNKHSTQSLLERIGASQRKTIK</sequence>
<dbReference type="InterPro" id="IPR011914">
    <property type="entry name" value="RfaE_dom_II"/>
</dbReference>
<feature type="domain" description="Cytidyltransferase-like" evidence="8">
    <location>
        <begin position="26"/>
        <end position="135"/>
    </location>
</feature>
<proteinExistence type="predicted"/>
<dbReference type="GO" id="GO:0016773">
    <property type="term" value="F:phosphotransferase activity, alcohol group as acceptor"/>
    <property type="evidence" value="ECO:0007669"/>
    <property type="project" value="InterPro"/>
</dbReference>
<dbReference type="Gene3D" id="3.40.50.620">
    <property type="entry name" value="HUPs"/>
    <property type="match status" value="1"/>
</dbReference>
<evidence type="ECO:0000256" key="7">
    <source>
        <dbReference type="ARBA" id="ARBA00047428"/>
    </source>
</evidence>
<organism evidence="9 10">
    <name type="scientific">candidate division NPL-UPA2 bacterium Unc8</name>
    <dbReference type="NCBI Taxonomy" id="1980939"/>
    <lineage>
        <taxon>Bacteria</taxon>
    </lineage>
</organism>
<dbReference type="InterPro" id="IPR050385">
    <property type="entry name" value="Archaeal_FAD_synthase"/>
</dbReference>
<dbReference type="AlphaFoldDB" id="A0A399FUB1"/>
<dbReference type="SUPFAM" id="SSF52374">
    <property type="entry name" value="Nucleotidylyl transferase"/>
    <property type="match status" value="1"/>
</dbReference>
<keyword evidence="6" id="KW-0119">Carbohydrate metabolism</keyword>
<reference evidence="9 10" key="1">
    <citation type="submission" date="2018-08" db="EMBL/GenBank/DDBJ databases">
        <title>Draft genome of candidate division NPL-UPA2 bacterium Unc8 that adapted to ultra-basic serpentinizing groundwater.</title>
        <authorList>
            <person name="Ishii S."/>
            <person name="Suzuki S."/>
            <person name="Nealson K.H."/>
        </authorList>
    </citation>
    <scope>NUCLEOTIDE SEQUENCE [LARGE SCALE GENOMIC DNA]</scope>
    <source>
        <strain evidence="9">Unc8</strain>
    </source>
</reference>
<dbReference type="NCBIfam" id="TIGR02199">
    <property type="entry name" value="rfaE_dom_II"/>
    <property type="match status" value="1"/>
</dbReference>
<evidence type="ECO:0000256" key="5">
    <source>
        <dbReference type="ARBA" id="ARBA00022840"/>
    </source>
</evidence>
<dbReference type="GO" id="GO:0005524">
    <property type="term" value="F:ATP binding"/>
    <property type="evidence" value="ECO:0007669"/>
    <property type="project" value="UniProtKB-KW"/>
</dbReference>
<evidence type="ECO:0000259" key="8">
    <source>
        <dbReference type="Pfam" id="PF01467"/>
    </source>
</evidence>
<keyword evidence="4" id="KW-0547">Nucleotide-binding</keyword>
<accession>A0A399FUB1</accession>
<dbReference type="Pfam" id="PF01467">
    <property type="entry name" value="CTP_transf_like"/>
    <property type="match status" value="1"/>
</dbReference>
<evidence type="ECO:0000256" key="1">
    <source>
        <dbReference type="ARBA" id="ARBA00012519"/>
    </source>
</evidence>
<evidence type="ECO:0000256" key="6">
    <source>
        <dbReference type="ARBA" id="ARBA00023277"/>
    </source>
</evidence>
<evidence type="ECO:0000256" key="2">
    <source>
        <dbReference type="ARBA" id="ARBA00022679"/>
    </source>
</evidence>
<dbReference type="InterPro" id="IPR004821">
    <property type="entry name" value="Cyt_trans-like"/>
</dbReference>
<dbReference type="Proteomes" id="UP000266287">
    <property type="component" value="Unassembled WGS sequence"/>
</dbReference>
<keyword evidence="2 9" id="KW-0808">Transferase</keyword>
<evidence type="ECO:0000256" key="4">
    <source>
        <dbReference type="ARBA" id="ARBA00022741"/>
    </source>
</evidence>
<comment type="catalytic activity">
    <reaction evidence="7">
        <text>D-glycero-beta-D-manno-heptose 1-phosphate + ATP + H(+) = ADP-D-glycero-beta-D-manno-heptose + diphosphate</text>
        <dbReference type="Rhea" id="RHEA:27465"/>
        <dbReference type="ChEBI" id="CHEBI:15378"/>
        <dbReference type="ChEBI" id="CHEBI:30616"/>
        <dbReference type="ChEBI" id="CHEBI:33019"/>
        <dbReference type="ChEBI" id="CHEBI:59967"/>
        <dbReference type="ChEBI" id="CHEBI:61593"/>
        <dbReference type="EC" id="2.7.7.70"/>
    </reaction>
</comment>
<dbReference type="EMBL" id="NDHY01000009">
    <property type="protein sequence ID" value="RIH99904.1"/>
    <property type="molecule type" value="Genomic_DNA"/>
</dbReference>
<name>A0A399FUB1_UNCN2</name>
<dbReference type="GO" id="GO:0016779">
    <property type="term" value="F:nucleotidyltransferase activity"/>
    <property type="evidence" value="ECO:0007669"/>
    <property type="project" value="UniProtKB-KW"/>
</dbReference>
<keyword evidence="5" id="KW-0067">ATP-binding</keyword>
<comment type="caution">
    <text evidence="9">The sequence shown here is derived from an EMBL/GenBank/DDBJ whole genome shotgun (WGS) entry which is preliminary data.</text>
</comment>
<keyword evidence="3 9" id="KW-0548">Nucleotidyltransferase</keyword>
<evidence type="ECO:0000313" key="9">
    <source>
        <dbReference type="EMBL" id="RIH99904.1"/>
    </source>
</evidence>
<protein>
    <recommendedName>
        <fullName evidence="1">D-glycero-beta-D-manno-heptose 1-phosphate adenylyltransferase</fullName>
        <ecNumber evidence="1">2.7.7.70</ecNumber>
    </recommendedName>
</protein>
<dbReference type="PANTHER" id="PTHR43793:SF2">
    <property type="entry name" value="BIFUNCTIONAL PROTEIN HLDE"/>
    <property type="match status" value="1"/>
</dbReference>